<dbReference type="HAMAP" id="MF_00163">
    <property type="entry name" value="Pep_deformylase"/>
    <property type="match status" value="1"/>
</dbReference>
<comment type="similarity">
    <text evidence="1 2">Belongs to the polypeptide deformylase family.</text>
</comment>
<sequence length="172" mass="19561">MILDIVTYPDPRLKEVCEPVGEVTDEIRQLAADMLETMYEAPGVGLAAPQVGRNIRMLVMDPSVQKDEKNPRVLINPVLTLSGEEVVSEQEGCLSVPMNYRADVKRMSKVHLSARDLDGNAIEEDLEEFPAIVIQHEYDHLDGVLFIDRISRLRRSLYDSKVKKWLKKKTVE</sequence>
<dbReference type="PANTHER" id="PTHR10458:SF22">
    <property type="entry name" value="PEPTIDE DEFORMYLASE"/>
    <property type="match status" value="1"/>
</dbReference>
<dbReference type="EC" id="3.5.1.88" evidence="2"/>
<dbReference type="GO" id="GO:0046872">
    <property type="term" value="F:metal ion binding"/>
    <property type="evidence" value="ECO:0007669"/>
    <property type="project" value="UniProtKB-KW"/>
</dbReference>
<dbReference type="PIRSF" id="PIRSF004749">
    <property type="entry name" value="Pep_def"/>
    <property type="match status" value="1"/>
</dbReference>
<keyword evidence="2" id="KW-0408">Iron</keyword>
<organism evidence="3">
    <name type="scientific">uncultured Desulfovibrio sp</name>
    <dbReference type="NCBI Taxonomy" id="167968"/>
    <lineage>
        <taxon>Bacteria</taxon>
        <taxon>Pseudomonadati</taxon>
        <taxon>Thermodesulfobacteriota</taxon>
        <taxon>Desulfovibrionia</taxon>
        <taxon>Desulfovibrionales</taxon>
        <taxon>Desulfovibrionaceae</taxon>
        <taxon>Desulfovibrio</taxon>
        <taxon>environmental samples</taxon>
    </lineage>
</organism>
<dbReference type="GO" id="GO:0042586">
    <property type="term" value="F:peptide deformylase activity"/>
    <property type="evidence" value="ECO:0007669"/>
    <property type="project" value="UniProtKB-UniRule"/>
</dbReference>
<dbReference type="NCBIfam" id="TIGR00079">
    <property type="entry name" value="pept_deformyl"/>
    <property type="match status" value="1"/>
</dbReference>
<keyword evidence="2" id="KW-0479">Metal-binding</keyword>
<gene>
    <name evidence="2 3" type="primary">def</name>
    <name evidence="3" type="ORF">KL86DES1_20843</name>
</gene>
<dbReference type="Pfam" id="PF01327">
    <property type="entry name" value="Pep_deformylase"/>
    <property type="match status" value="1"/>
</dbReference>
<feature type="active site" evidence="2">
    <location>
        <position position="137"/>
    </location>
</feature>
<evidence type="ECO:0000313" key="3">
    <source>
        <dbReference type="EMBL" id="SCM72796.1"/>
    </source>
</evidence>
<dbReference type="SUPFAM" id="SSF56420">
    <property type="entry name" value="Peptide deformylase"/>
    <property type="match status" value="1"/>
</dbReference>
<keyword evidence="2" id="KW-0648">Protein biosynthesis</keyword>
<feature type="binding site" evidence="2">
    <location>
        <position position="136"/>
    </location>
    <ligand>
        <name>Fe cation</name>
        <dbReference type="ChEBI" id="CHEBI:24875"/>
    </ligand>
</feature>
<dbReference type="InterPro" id="IPR036821">
    <property type="entry name" value="Peptide_deformylase_sf"/>
</dbReference>
<reference evidence="3" key="1">
    <citation type="submission" date="2016-08" db="EMBL/GenBank/DDBJ databases">
        <authorList>
            <person name="Seilhamer J.J."/>
        </authorList>
    </citation>
    <scope>NUCLEOTIDE SEQUENCE</scope>
    <source>
        <strain evidence="3">86-1</strain>
    </source>
</reference>
<proteinExistence type="inferred from homology"/>
<feature type="binding site" evidence="2">
    <location>
        <position position="93"/>
    </location>
    <ligand>
        <name>Fe cation</name>
        <dbReference type="ChEBI" id="CHEBI:24875"/>
    </ligand>
</feature>
<dbReference type="InterPro" id="IPR023635">
    <property type="entry name" value="Peptide_deformylase"/>
</dbReference>
<dbReference type="Gene3D" id="3.90.45.10">
    <property type="entry name" value="Peptide deformylase"/>
    <property type="match status" value="1"/>
</dbReference>
<dbReference type="EMBL" id="FMJC01000002">
    <property type="protein sequence ID" value="SCM72796.1"/>
    <property type="molecule type" value="Genomic_DNA"/>
</dbReference>
<dbReference type="AlphaFoldDB" id="A0A212L5J7"/>
<dbReference type="RefSeq" id="WP_179980379.1">
    <property type="nucleotide sequence ID" value="NZ_LT608333.1"/>
</dbReference>
<dbReference type="PRINTS" id="PR01576">
    <property type="entry name" value="PDEFORMYLASE"/>
</dbReference>
<keyword evidence="2 3" id="KW-0378">Hydrolase</keyword>
<feature type="binding site" evidence="2">
    <location>
        <position position="140"/>
    </location>
    <ligand>
        <name>Fe cation</name>
        <dbReference type="ChEBI" id="CHEBI:24875"/>
    </ligand>
</feature>
<protein>
    <recommendedName>
        <fullName evidence="2">Peptide deformylase</fullName>
        <shortName evidence="2">PDF</shortName>
        <ecNumber evidence="2">3.5.1.88</ecNumber>
    </recommendedName>
    <alternativeName>
        <fullName evidence="2">Polypeptide deformylase</fullName>
    </alternativeName>
</protein>
<comment type="catalytic activity">
    <reaction evidence="2">
        <text>N-terminal N-formyl-L-methionyl-[peptide] + H2O = N-terminal L-methionyl-[peptide] + formate</text>
        <dbReference type="Rhea" id="RHEA:24420"/>
        <dbReference type="Rhea" id="RHEA-COMP:10639"/>
        <dbReference type="Rhea" id="RHEA-COMP:10640"/>
        <dbReference type="ChEBI" id="CHEBI:15377"/>
        <dbReference type="ChEBI" id="CHEBI:15740"/>
        <dbReference type="ChEBI" id="CHEBI:49298"/>
        <dbReference type="ChEBI" id="CHEBI:64731"/>
        <dbReference type="EC" id="3.5.1.88"/>
    </reaction>
</comment>
<dbReference type="GO" id="GO:0006412">
    <property type="term" value="P:translation"/>
    <property type="evidence" value="ECO:0007669"/>
    <property type="project" value="UniProtKB-UniRule"/>
</dbReference>
<dbReference type="PANTHER" id="PTHR10458">
    <property type="entry name" value="PEPTIDE DEFORMYLASE"/>
    <property type="match status" value="1"/>
</dbReference>
<dbReference type="CDD" id="cd00487">
    <property type="entry name" value="Pep_deformylase"/>
    <property type="match status" value="1"/>
</dbReference>
<evidence type="ECO:0000256" key="2">
    <source>
        <dbReference type="HAMAP-Rule" id="MF_00163"/>
    </source>
</evidence>
<dbReference type="NCBIfam" id="NF001159">
    <property type="entry name" value="PRK00150.1-3"/>
    <property type="match status" value="1"/>
</dbReference>
<comment type="function">
    <text evidence="2">Removes the formyl group from the N-terminal Met of newly synthesized proteins. Requires at least a dipeptide for an efficient rate of reaction. N-terminal L-methionine is a prerequisite for activity but the enzyme has broad specificity at other positions.</text>
</comment>
<accession>A0A212L5J7</accession>
<evidence type="ECO:0000256" key="1">
    <source>
        <dbReference type="ARBA" id="ARBA00010759"/>
    </source>
</evidence>
<comment type="cofactor">
    <cofactor evidence="2">
        <name>Fe(2+)</name>
        <dbReference type="ChEBI" id="CHEBI:29033"/>
    </cofactor>
    <text evidence="2">Binds 1 Fe(2+) ion.</text>
</comment>
<name>A0A212L5J7_9BACT</name>